<name>V8PBQ5_OPHHA</name>
<dbReference type="EMBL" id="AZIM01000364">
    <property type="protein sequence ID" value="ETE71426.1"/>
    <property type="molecule type" value="Genomic_DNA"/>
</dbReference>
<protein>
    <submittedName>
        <fullName evidence="1">Uncharacterized protein</fullName>
    </submittedName>
</protein>
<gene>
    <name evidence="1" type="ORF">L345_02753</name>
</gene>
<keyword evidence="2" id="KW-1185">Reference proteome</keyword>
<sequence>RAGPSPDRSRLALLGRRECAHARSESLGGGGEGGVLLLRSREKWSENQRSVRFSPPSSGLFKISGAYSCLKSPQPPFSFLLHRSRQTPEHVLISKVAEGPVSNLWGLWGKEASSRTPWSARGKPFFLTLGRELGEDSAEKEGEKFAWRRRRRRKRILPDCLSRCWERGRGEVSRWLGWIFFLFFLFLSVLSNAENQEAPICHESSRSAHLASHPRRACLELLRVSLQKGKGLCSRCCGNRVWEERREREERERERERRRGWGWVGSQTFKSAWLDGRPATRDSGWRRPGIKRVSLLASRKAAFAGRDRVLYVDGGGVWNRGRQASPFRRFKSEVTKTHGAFCLLSSPPPSTERASQKARILYWFQARFRASVANCFSSVRLSAICNRQEELINSAGLSPPPRGYFVCVRRWRRHGGSAVNMAFDICSLVLGPFFFCFQPLTPEVCK</sequence>
<comment type="caution">
    <text evidence="1">The sequence shown here is derived from an EMBL/GenBank/DDBJ whole genome shotgun (WGS) entry which is preliminary data.</text>
</comment>
<feature type="non-terminal residue" evidence="1">
    <location>
        <position position="1"/>
    </location>
</feature>
<organism evidence="1 2">
    <name type="scientific">Ophiophagus hannah</name>
    <name type="common">King cobra</name>
    <name type="synonym">Naja hannah</name>
    <dbReference type="NCBI Taxonomy" id="8665"/>
    <lineage>
        <taxon>Eukaryota</taxon>
        <taxon>Metazoa</taxon>
        <taxon>Chordata</taxon>
        <taxon>Craniata</taxon>
        <taxon>Vertebrata</taxon>
        <taxon>Euteleostomi</taxon>
        <taxon>Lepidosauria</taxon>
        <taxon>Squamata</taxon>
        <taxon>Bifurcata</taxon>
        <taxon>Unidentata</taxon>
        <taxon>Episquamata</taxon>
        <taxon>Toxicofera</taxon>
        <taxon>Serpentes</taxon>
        <taxon>Colubroidea</taxon>
        <taxon>Elapidae</taxon>
        <taxon>Elapinae</taxon>
        <taxon>Ophiophagus</taxon>
    </lineage>
</organism>
<accession>V8PBQ5</accession>
<evidence type="ECO:0000313" key="1">
    <source>
        <dbReference type="EMBL" id="ETE71426.1"/>
    </source>
</evidence>
<feature type="non-terminal residue" evidence="1">
    <location>
        <position position="446"/>
    </location>
</feature>
<proteinExistence type="predicted"/>
<reference evidence="1 2" key="1">
    <citation type="journal article" date="2013" name="Proc. Natl. Acad. Sci. U.S.A.">
        <title>The king cobra genome reveals dynamic gene evolution and adaptation in the snake venom system.</title>
        <authorList>
            <person name="Vonk F.J."/>
            <person name="Casewell N.R."/>
            <person name="Henkel C.V."/>
            <person name="Heimberg A.M."/>
            <person name="Jansen H.J."/>
            <person name="McCleary R.J."/>
            <person name="Kerkkamp H.M."/>
            <person name="Vos R.A."/>
            <person name="Guerreiro I."/>
            <person name="Calvete J.J."/>
            <person name="Wuster W."/>
            <person name="Woods A.E."/>
            <person name="Logan J.M."/>
            <person name="Harrison R.A."/>
            <person name="Castoe T.A."/>
            <person name="de Koning A.P."/>
            <person name="Pollock D.D."/>
            <person name="Yandell M."/>
            <person name="Calderon D."/>
            <person name="Renjifo C."/>
            <person name="Currier R.B."/>
            <person name="Salgado D."/>
            <person name="Pla D."/>
            <person name="Sanz L."/>
            <person name="Hyder A.S."/>
            <person name="Ribeiro J.M."/>
            <person name="Arntzen J.W."/>
            <person name="van den Thillart G.E."/>
            <person name="Boetzer M."/>
            <person name="Pirovano W."/>
            <person name="Dirks R.P."/>
            <person name="Spaink H.P."/>
            <person name="Duboule D."/>
            <person name="McGlinn E."/>
            <person name="Kini R.M."/>
            <person name="Richardson M.K."/>
        </authorList>
    </citation>
    <scope>NUCLEOTIDE SEQUENCE</scope>
    <source>
        <tissue evidence="1">Blood</tissue>
    </source>
</reference>
<evidence type="ECO:0000313" key="2">
    <source>
        <dbReference type="Proteomes" id="UP000018936"/>
    </source>
</evidence>
<dbReference type="AlphaFoldDB" id="V8PBQ5"/>
<dbReference type="Proteomes" id="UP000018936">
    <property type="component" value="Unassembled WGS sequence"/>
</dbReference>